<dbReference type="HOGENOM" id="CLU_126578_1_1_11"/>
<dbReference type="Gene3D" id="2.170.150.40">
    <property type="entry name" value="Domain of unknown function (DUF427)"/>
    <property type="match status" value="1"/>
</dbReference>
<accession>U5VVF7</accession>
<reference evidence="2 3" key="1">
    <citation type="journal article" date="2014" name="J. Biotechnol.">
        <title>Complete genome sequence of the actinobacterium Actinoplanes friuliensis HAG 010964, producer of the lipopeptide antibiotic friulimycin.</title>
        <authorList>
            <person name="Ruckert C."/>
            <person name="Szczepanowski R."/>
            <person name="Albersmeier A."/>
            <person name="Goesmann A."/>
            <person name="Fischer N."/>
            <person name="Steinkamper A."/>
            <person name="Puhler A."/>
            <person name="Biener R."/>
            <person name="Schwartz D."/>
            <person name="Kalinowski J."/>
        </authorList>
    </citation>
    <scope>NUCLEOTIDE SEQUENCE [LARGE SCALE GENOMIC DNA]</scope>
    <source>
        <strain evidence="2 3">DSM 7358</strain>
    </source>
</reference>
<dbReference type="PATRIC" id="fig|1246995.3.peg.2743"/>
<proteinExistence type="predicted"/>
<dbReference type="EMBL" id="CP006272">
    <property type="protein sequence ID" value="AGZ40988.1"/>
    <property type="molecule type" value="Genomic_DNA"/>
</dbReference>
<dbReference type="eggNOG" id="COG2343">
    <property type="taxonomic scope" value="Bacteria"/>
</dbReference>
<evidence type="ECO:0000259" key="1">
    <source>
        <dbReference type="Pfam" id="PF04248"/>
    </source>
</evidence>
<dbReference type="Pfam" id="PF04248">
    <property type="entry name" value="NTP_transf_9"/>
    <property type="match status" value="1"/>
</dbReference>
<gene>
    <name evidence="2" type="ORF">AFR_13510</name>
</gene>
<dbReference type="RefSeq" id="WP_023361047.1">
    <property type="nucleotide sequence ID" value="NC_022657.1"/>
</dbReference>
<sequence>MQATIDGTVVADAPESELVTIEGNFYFPPSSLKSELFSNSDTPYTCPWKGVAQYHDVSVGDAVHHDAAWSYPDPYPASFDRVGQDYSGYVAFDKSQVSVG</sequence>
<name>U5VVF7_9ACTN</name>
<protein>
    <recommendedName>
        <fullName evidence="1">DUF427 domain-containing protein</fullName>
    </recommendedName>
</protein>
<dbReference type="InterPro" id="IPR038694">
    <property type="entry name" value="DUF427_sf"/>
</dbReference>
<dbReference type="OrthoDB" id="285364at2"/>
<dbReference type="InterPro" id="IPR007361">
    <property type="entry name" value="DUF427"/>
</dbReference>
<dbReference type="PANTHER" id="PTHR34310">
    <property type="entry name" value="DUF427 DOMAIN PROTEIN (AFU_ORTHOLOGUE AFUA_3G02220)"/>
    <property type="match status" value="1"/>
</dbReference>
<dbReference type="PANTHER" id="PTHR34310:SF5">
    <property type="entry name" value="DUF427 DOMAIN PROTEIN (AFU_ORTHOLOGUE AFUA_3G02220)"/>
    <property type="match status" value="1"/>
</dbReference>
<feature type="domain" description="DUF427" evidence="1">
    <location>
        <begin position="1"/>
        <end position="94"/>
    </location>
</feature>
<dbReference type="Proteomes" id="UP000017746">
    <property type="component" value="Chromosome"/>
</dbReference>
<dbReference type="AlphaFoldDB" id="U5VVF7"/>
<keyword evidence="3" id="KW-1185">Reference proteome</keyword>
<evidence type="ECO:0000313" key="2">
    <source>
        <dbReference type="EMBL" id="AGZ40988.1"/>
    </source>
</evidence>
<evidence type="ECO:0000313" key="3">
    <source>
        <dbReference type="Proteomes" id="UP000017746"/>
    </source>
</evidence>
<organism evidence="2 3">
    <name type="scientific">Actinoplanes friuliensis DSM 7358</name>
    <dbReference type="NCBI Taxonomy" id="1246995"/>
    <lineage>
        <taxon>Bacteria</taxon>
        <taxon>Bacillati</taxon>
        <taxon>Actinomycetota</taxon>
        <taxon>Actinomycetes</taxon>
        <taxon>Micromonosporales</taxon>
        <taxon>Micromonosporaceae</taxon>
        <taxon>Actinoplanes</taxon>
    </lineage>
</organism>
<dbReference type="STRING" id="1246995.AFR_13510"/>
<dbReference type="KEGG" id="afs:AFR_13510"/>